<reference evidence="2 3" key="1">
    <citation type="journal article" date="2015" name="Nature">
        <title>rRNA introns, odd ribosomes, and small enigmatic genomes across a large radiation of phyla.</title>
        <authorList>
            <person name="Brown C.T."/>
            <person name="Hug L.A."/>
            <person name="Thomas B.C."/>
            <person name="Sharon I."/>
            <person name="Castelle C.J."/>
            <person name="Singh A."/>
            <person name="Wilkins M.J."/>
            <person name="Williams K.H."/>
            <person name="Banfield J.F."/>
        </authorList>
    </citation>
    <scope>NUCLEOTIDE SEQUENCE [LARGE SCALE GENOMIC DNA]</scope>
</reference>
<protein>
    <submittedName>
        <fullName evidence="2">Uncharacterized protein</fullName>
    </submittedName>
</protein>
<organism evidence="2 3">
    <name type="scientific">Candidatus Magasanikbacteria bacterium GW2011_GWA2_42_32</name>
    <dbReference type="NCBI Taxonomy" id="1619039"/>
    <lineage>
        <taxon>Bacteria</taxon>
        <taxon>Candidatus Magasanikiibacteriota</taxon>
    </lineage>
</organism>
<sequence>MPFWIILSLCLMGNVALAQPDPLTAEDRPETWTSGNFEFTSTPSCGASGCTFTIEAKKDGVVFFHFINMSADVSALSDNCIRIGTTHDFIGIYDVANVSSPILPQVICREEDTRRLYNDEVVGYRYVDRTAKMLGKQLKERMARLEIRAAQWSRLDEQTQHATIVEALAITQIFLREGLEPPRPKNIKKFVQKLIPRVFDKVVDGVVDAVNDRLNKRGLGGGLSILLN</sequence>
<dbReference type="Proteomes" id="UP000034837">
    <property type="component" value="Unassembled WGS sequence"/>
</dbReference>
<comment type="caution">
    <text evidence="2">The sequence shown here is derived from an EMBL/GenBank/DDBJ whole genome shotgun (WGS) entry which is preliminary data.</text>
</comment>
<feature type="chain" id="PRO_5002535911" evidence="1">
    <location>
        <begin position="19"/>
        <end position="228"/>
    </location>
</feature>
<dbReference type="EMBL" id="LCDO01000002">
    <property type="protein sequence ID" value="KKS57300.1"/>
    <property type="molecule type" value="Genomic_DNA"/>
</dbReference>
<keyword evidence="1" id="KW-0732">Signal</keyword>
<dbReference type="SUPFAM" id="SSF49854">
    <property type="entry name" value="Spermadhesin, CUB domain"/>
    <property type="match status" value="1"/>
</dbReference>
<dbReference type="AlphaFoldDB" id="A0A0G1A8E3"/>
<evidence type="ECO:0000313" key="2">
    <source>
        <dbReference type="EMBL" id="KKS57300.1"/>
    </source>
</evidence>
<proteinExistence type="predicted"/>
<evidence type="ECO:0000256" key="1">
    <source>
        <dbReference type="SAM" id="SignalP"/>
    </source>
</evidence>
<gene>
    <name evidence="2" type="ORF">UV20_C0002G0089</name>
</gene>
<dbReference type="InterPro" id="IPR035914">
    <property type="entry name" value="Sperma_CUB_dom_sf"/>
</dbReference>
<evidence type="ECO:0000313" key="3">
    <source>
        <dbReference type="Proteomes" id="UP000034837"/>
    </source>
</evidence>
<accession>A0A0G1A8E3</accession>
<feature type="signal peptide" evidence="1">
    <location>
        <begin position="1"/>
        <end position="18"/>
    </location>
</feature>
<name>A0A0G1A8E3_9BACT</name>